<feature type="compositionally biased region" description="Low complexity" evidence="3">
    <location>
        <begin position="300"/>
        <end position="312"/>
    </location>
</feature>
<feature type="compositionally biased region" description="Basic and acidic residues" evidence="3">
    <location>
        <begin position="108"/>
        <end position="120"/>
    </location>
</feature>
<feature type="region of interest" description="Disordered" evidence="3">
    <location>
        <begin position="250"/>
        <end position="317"/>
    </location>
</feature>
<dbReference type="Gene3D" id="3.30.1370.10">
    <property type="entry name" value="K Homology domain, type 1"/>
    <property type="match status" value="5"/>
</dbReference>
<keyword evidence="4" id="KW-0472">Membrane</keyword>
<sequence length="776" mass="80592">MSTNTATTDNPTVQVALGVAVVIIILIAFFSKGGEETSSKKKGAGAKAPSSASSSTTAAKKSKKKKSSTSTTTAQPPASNKAKAPQSVEKKKVVFQEPTAPVVAVVEKAPEPELEAESKSASKKKKKPKKKGNGASATSSATDESKNVTFAPSKTASDESDDDDDDDIELWRIQSSTKNKGAAGNDFAKRAAANKERDRVRALKRQEEKARAEAKAKADAEAAVLAEEKARKEKEEAEKLAAVELEKKMQAEVASSAKSKKNGASINGGATGATPAATTAEATSDAEKKKRKRKKKKDNGAAAASSAVASSRPTLVKPAPTTVEHWEVVPKVEEWQEVGTKKSKLKAAKLDSPNTVTAPSGDGSGGAGAAGSEGGNNGATTTDAAFFSDEPVAEEAGEISATLPAGDDPLIFIGKGGATIQNLQNSTGAKFHLNRSTNILTISGTEEAVQLGLVQAQSILDAVAERKANETTESVTWGSDAIKAVIGRGGANIRAVEEVTGVRIDADVEAGTLAIVGSANDVATALTMCHNAAFGEVQDILELGSRNAVNLVYGPNFSTIRSLQDSTGCKLDITRGSTVLKLAGSSEAVADATARIRALLEANRGFEMTIENSKVGAVYGKSGETLRSIQERTGTLVDVSRGPTHATVSVMGTVEASARARNMLQRAIDGEVELQPGEVAEEIELGSATAAVIGRGGSNIAELEKRHGVKINVRSEFQKARVVGKLDKVEAAVKDITAIAKPILDAEKAQKKADEALQTGESAWQVVGEADDADGW</sequence>
<dbReference type="AlphaFoldDB" id="A0ABD3MEP9"/>
<keyword evidence="2" id="KW-0694">RNA-binding</keyword>
<feature type="region of interest" description="Disordered" evidence="3">
    <location>
        <begin position="34"/>
        <end position="237"/>
    </location>
</feature>
<evidence type="ECO:0000256" key="2">
    <source>
        <dbReference type="PROSITE-ProRule" id="PRU00117"/>
    </source>
</evidence>
<keyword evidence="7" id="KW-1185">Reference proteome</keyword>
<dbReference type="CDD" id="cd00105">
    <property type="entry name" value="KH-I"/>
    <property type="match status" value="3"/>
</dbReference>
<dbReference type="GO" id="GO:0003723">
    <property type="term" value="F:RNA binding"/>
    <property type="evidence" value="ECO:0007669"/>
    <property type="project" value="UniProtKB-UniRule"/>
</dbReference>
<evidence type="ECO:0000313" key="7">
    <source>
        <dbReference type="Proteomes" id="UP001530293"/>
    </source>
</evidence>
<feature type="compositionally biased region" description="Basic and acidic residues" evidence="3">
    <location>
        <begin position="187"/>
        <end position="237"/>
    </location>
</feature>
<protein>
    <recommendedName>
        <fullName evidence="5">K Homology domain-containing protein</fullName>
    </recommendedName>
</protein>
<feature type="compositionally biased region" description="Polar residues" evidence="3">
    <location>
        <begin position="135"/>
        <end position="155"/>
    </location>
</feature>
<dbReference type="Proteomes" id="UP001530293">
    <property type="component" value="Unassembled WGS sequence"/>
</dbReference>
<feature type="region of interest" description="Disordered" evidence="3">
    <location>
        <begin position="336"/>
        <end position="383"/>
    </location>
</feature>
<evidence type="ECO:0000256" key="1">
    <source>
        <dbReference type="ARBA" id="ARBA00022737"/>
    </source>
</evidence>
<evidence type="ECO:0000259" key="5">
    <source>
        <dbReference type="SMART" id="SM00322"/>
    </source>
</evidence>
<keyword evidence="4" id="KW-0812">Transmembrane</keyword>
<evidence type="ECO:0000256" key="4">
    <source>
        <dbReference type="SAM" id="Phobius"/>
    </source>
</evidence>
<gene>
    <name evidence="6" type="ORF">ACHAWU_005951</name>
</gene>
<feature type="domain" description="K Homology" evidence="5">
    <location>
        <begin position="395"/>
        <end position="461"/>
    </location>
</feature>
<feature type="compositionally biased region" description="Acidic residues" evidence="3">
    <location>
        <begin position="158"/>
        <end position="168"/>
    </location>
</feature>
<accession>A0ABD3MEP9</accession>
<dbReference type="EMBL" id="JALLBG020000186">
    <property type="protein sequence ID" value="KAL3760416.1"/>
    <property type="molecule type" value="Genomic_DNA"/>
</dbReference>
<comment type="caution">
    <text evidence="6">The sequence shown here is derived from an EMBL/GenBank/DDBJ whole genome shotgun (WGS) entry which is preliminary data.</text>
</comment>
<proteinExistence type="predicted"/>
<name>A0ABD3MEP9_9STRA</name>
<dbReference type="SMART" id="SM00322">
    <property type="entry name" value="KH"/>
    <property type="match status" value="5"/>
</dbReference>
<evidence type="ECO:0000256" key="3">
    <source>
        <dbReference type="SAM" id="MobiDB-lite"/>
    </source>
</evidence>
<feature type="compositionally biased region" description="Basic residues" evidence="3">
    <location>
        <begin position="121"/>
        <end position="132"/>
    </location>
</feature>
<dbReference type="Pfam" id="PF00013">
    <property type="entry name" value="KH_1"/>
    <property type="match status" value="5"/>
</dbReference>
<dbReference type="PROSITE" id="PS50084">
    <property type="entry name" value="KH_TYPE_1"/>
    <property type="match status" value="5"/>
</dbReference>
<feature type="compositionally biased region" description="Low complexity" evidence="3">
    <location>
        <begin position="272"/>
        <end position="283"/>
    </location>
</feature>
<dbReference type="PANTHER" id="PTHR10288">
    <property type="entry name" value="KH DOMAIN CONTAINING RNA BINDING PROTEIN"/>
    <property type="match status" value="1"/>
</dbReference>
<keyword evidence="1" id="KW-0677">Repeat</keyword>
<evidence type="ECO:0000313" key="6">
    <source>
        <dbReference type="EMBL" id="KAL3760416.1"/>
    </source>
</evidence>
<keyword evidence="4" id="KW-1133">Transmembrane helix</keyword>
<feature type="domain" description="K Homology" evidence="5">
    <location>
        <begin position="679"/>
        <end position="741"/>
    </location>
</feature>
<dbReference type="InterPro" id="IPR036612">
    <property type="entry name" value="KH_dom_type_1_sf"/>
</dbReference>
<dbReference type="InterPro" id="IPR004087">
    <property type="entry name" value="KH_dom"/>
</dbReference>
<feature type="domain" description="K Homology" evidence="5">
    <location>
        <begin position="535"/>
        <end position="601"/>
    </location>
</feature>
<organism evidence="6 7">
    <name type="scientific">Discostella pseudostelligera</name>
    <dbReference type="NCBI Taxonomy" id="259834"/>
    <lineage>
        <taxon>Eukaryota</taxon>
        <taxon>Sar</taxon>
        <taxon>Stramenopiles</taxon>
        <taxon>Ochrophyta</taxon>
        <taxon>Bacillariophyta</taxon>
        <taxon>Coscinodiscophyceae</taxon>
        <taxon>Thalassiosirophycidae</taxon>
        <taxon>Stephanodiscales</taxon>
        <taxon>Stephanodiscaceae</taxon>
        <taxon>Discostella</taxon>
    </lineage>
</organism>
<feature type="compositionally biased region" description="Low complexity" evidence="3">
    <location>
        <begin position="254"/>
        <end position="265"/>
    </location>
</feature>
<reference evidence="6 7" key="1">
    <citation type="submission" date="2024-10" db="EMBL/GenBank/DDBJ databases">
        <title>Updated reference genomes for cyclostephanoid diatoms.</title>
        <authorList>
            <person name="Roberts W.R."/>
            <person name="Alverson A.J."/>
        </authorList>
    </citation>
    <scope>NUCLEOTIDE SEQUENCE [LARGE SCALE GENOMIC DNA]</scope>
    <source>
        <strain evidence="6 7">AJA232-27</strain>
    </source>
</reference>
<feature type="compositionally biased region" description="Gly residues" evidence="3">
    <location>
        <begin position="362"/>
        <end position="377"/>
    </location>
</feature>
<feature type="domain" description="K Homology" evidence="5">
    <location>
        <begin position="469"/>
        <end position="534"/>
    </location>
</feature>
<feature type="transmembrane region" description="Helical" evidence="4">
    <location>
        <begin position="12"/>
        <end position="31"/>
    </location>
</feature>
<dbReference type="InterPro" id="IPR004088">
    <property type="entry name" value="KH_dom_type_1"/>
</dbReference>
<feature type="domain" description="K Homology" evidence="5">
    <location>
        <begin position="602"/>
        <end position="669"/>
    </location>
</feature>
<dbReference type="SUPFAM" id="SSF54791">
    <property type="entry name" value="Eukaryotic type KH-domain (KH-domain type I)"/>
    <property type="match status" value="5"/>
</dbReference>
<feature type="compositionally biased region" description="Low complexity" evidence="3">
    <location>
        <begin position="45"/>
        <end position="59"/>
    </location>
</feature>